<feature type="compositionally biased region" description="Basic and acidic residues" evidence="1">
    <location>
        <begin position="217"/>
        <end position="231"/>
    </location>
</feature>
<dbReference type="Proteomes" id="UP000823674">
    <property type="component" value="Chromosome A08"/>
</dbReference>
<comment type="caution">
    <text evidence="2">The sequence shown here is derived from an EMBL/GenBank/DDBJ whole genome shotgun (WGS) entry which is preliminary data.</text>
</comment>
<feature type="region of interest" description="Disordered" evidence="1">
    <location>
        <begin position="1"/>
        <end position="27"/>
    </location>
</feature>
<organism evidence="2 3">
    <name type="scientific">Brassica rapa subsp. trilocularis</name>
    <dbReference type="NCBI Taxonomy" id="1813537"/>
    <lineage>
        <taxon>Eukaryota</taxon>
        <taxon>Viridiplantae</taxon>
        <taxon>Streptophyta</taxon>
        <taxon>Embryophyta</taxon>
        <taxon>Tracheophyta</taxon>
        <taxon>Spermatophyta</taxon>
        <taxon>Magnoliopsida</taxon>
        <taxon>eudicotyledons</taxon>
        <taxon>Gunneridae</taxon>
        <taxon>Pentapetalae</taxon>
        <taxon>rosids</taxon>
        <taxon>malvids</taxon>
        <taxon>Brassicales</taxon>
        <taxon>Brassicaceae</taxon>
        <taxon>Brassiceae</taxon>
        <taxon>Brassica</taxon>
    </lineage>
</organism>
<sequence>MSSLRRRYSENEKGKGIRADSSTSIDRSSGLKLLDAAIRAHRGAPGDVASLNSDRIEVAGDAEERFGKRLATTTRWRTMGSSTLDVPKIVVLSRQHWENFDRRRISRQQERIAKDDWPSNVPCEEIKGKRLKLPLMGKILKSYPNYSDILDAQSGGESFSAMTAAEEEDSDARGSPEGWINASAGKALVEGAIDQVSDTRPSKKKKKKSKFSKRAKVGFEGEREQEVEINR</sequence>
<dbReference type="EMBL" id="JADBGQ010000007">
    <property type="protein sequence ID" value="KAG5389430.1"/>
    <property type="molecule type" value="Genomic_DNA"/>
</dbReference>
<feature type="region of interest" description="Disordered" evidence="1">
    <location>
        <begin position="192"/>
        <end position="231"/>
    </location>
</feature>
<feature type="compositionally biased region" description="Basic and acidic residues" evidence="1">
    <location>
        <begin position="7"/>
        <end position="18"/>
    </location>
</feature>
<evidence type="ECO:0000256" key="1">
    <source>
        <dbReference type="SAM" id="MobiDB-lite"/>
    </source>
</evidence>
<evidence type="ECO:0000313" key="2">
    <source>
        <dbReference type="EMBL" id="KAG5389430.1"/>
    </source>
</evidence>
<accession>A0ABQ7LS91</accession>
<keyword evidence="3" id="KW-1185">Reference proteome</keyword>
<name>A0ABQ7LS91_BRACM</name>
<feature type="region of interest" description="Disordered" evidence="1">
    <location>
        <begin position="162"/>
        <end position="181"/>
    </location>
</feature>
<proteinExistence type="predicted"/>
<feature type="compositionally biased region" description="Basic residues" evidence="1">
    <location>
        <begin position="202"/>
        <end position="216"/>
    </location>
</feature>
<protein>
    <submittedName>
        <fullName evidence="2">Uncharacterized protein</fullName>
    </submittedName>
</protein>
<evidence type="ECO:0000313" key="3">
    <source>
        <dbReference type="Proteomes" id="UP000823674"/>
    </source>
</evidence>
<reference evidence="2 3" key="1">
    <citation type="submission" date="2021-03" db="EMBL/GenBank/DDBJ databases">
        <authorList>
            <person name="King G.J."/>
            <person name="Bancroft I."/>
            <person name="Baten A."/>
            <person name="Bloomfield J."/>
            <person name="Borpatragohain P."/>
            <person name="He Z."/>
            <person name="Irish N."/>
            <person name="Irwin J."/>
            <person name="Liu K."/>
            <person name="Mauleon R.P."/>
            <person name="Moore J."/>
            <person name="Morris R."/>
            <person name="Ostergaard L."/>
            <person name="Wang B."/>
            <person name="Wells R."/>
        </authorList>
    </citation>
    <scope>NUCLEOTIDE SEQUENCE [LARGE SCALE GENOMIC DNA]</scope>
    <source>
        <strain evidence="2">R-o-18</strain>
        <tissue evidence="2">Leaf</tissue>
    </source>
</reference>
<gene>
    <name evidence="2" type="primary">A08p019530.1_BraROA</name>
    <name evidence="2" type="ORF">IGI04_030971</name>
</gene>